<reference evidence="2" key="1">
    <citation type="submission" date="2024-06" db="EMBL/GenBank/DDBJ databases">
        <authorList>
            <consortium name="consrtm"/>
            <person name="Uemura M."/>
            <person name="Terahara T."/>
        </authorList>
    </citation>
    <scope>NUCLEOTIDE SEQUENCE</scope>
    <source>
        <strain evidence="2">KM77-8</strain>
    </source>
</reference>
<reference evidence="2" key="2">
    <citation type="submission" date="2024-07" db="EMBL/GenBank/DDBJ databases">
        <title>Streptomyces haneummycinica sp. nov., a new antibiotic-producing actinobacterium isolated from marine sediment.</title>
        <authorList>
            <person name="Uemura M."/>
            <person name="Hamada M."/>
            <person name="Hirano S."/>
            <person name="Kobayashi K."/>
            <person name="Ohshiro T."/>
            <person name="Kobayashi T."/>
            <person name="Terahara T."/>
        </authorList>
    </citation>
    <scope>NUCLEOTIDE SEQUENCE</scope>
    <source>
        <strain evidence="2">KM77-8</strain>
    </source>
</reference>
<dbReference type="EMBL" id="AP035768">
    <property type="protein sequence ID" value="BFO15498.1"/>
    <property type="molecule type" value="Genomic_DNA"/>
</dbReference>
<name>A0AAT9HDM7_9ACTN</name>
<protein>
    <submittedName>
        <fullName evidence="2">Uncharacterized protein</fullName>
    </submittedName>
</protein>
<accession>A0AAT9HDM7</accession>
<feature type="region of interest" description="Disordered" evidence="1">
    <location>
        <begin position="166"/>
        <end position="192"/>
    </location>
</feature>
<feature type="region of interest" description="Disordered" evidence="1">
    <location>
        <begin position="205"/>
        <end position="227"/>
    </location>
</feature>
<evidence type="ECO:0000313" key="2">
    <source>
        <dbReference type="EMBL" id="BFO15498.1"/>
    </source>
</evidence>
<feature type="compositionally biased region" description="Low complexity" evidence="1">
    <location>
        <begin position="214"/>
        <end position="227"/>
    </location>
</feature>
<gene>
    <name evidence="2" type="ORF">SHKM778_18860</name>
</gene>
<sequence>MFLNAHDMAMRDEAMRVVSAIQHQILVMEGLPGVYAGKESGPLPLPRGLTDSYIAVGHGDTGRTTLARRSTHANQALHPKQLGRVLARRKSLQTLAPDVPVWLLVCELSMTRPDQDLLTSPSSAQYVANEVNRTVFTVDRQLAPSEAIGGLPPHLIVYDDPDNLAGHIGSFRPSPRPPPSTRSPTSADCPTVARNAPTSRCAGCGPCGSPMVCTSTRTPPGRRTSTG</sequence>
<dbReference type="AlphaFoldDB" id="A0AAT9HDM7"/>
<evidence type="ECO:0000256" key="1">
    <source>
        <dbReference type="SAM" id="MobiDB-lite"/>
    </source>
</evidence>
<proteinExistence type="predicted"/>
<organism evidence="2">
    <name type="scientific">Streptomyces haneummycinicus</name>
    <dbReference type="NCBI Taxonomy" id="3074435"/>
    <lineage>
        <taxon>Bacteria</taxon>
        <taxon>Bacillati</taxon>
        <taxon>Actinomycetota</taxon>
        <taxon>Actinomycetes</taxon>
        <taxon>Kitasatosporales</taxon>
        <taxon>Streptomycetaceae</taxon>
        <taxon>Streptomyces</taxon>
    </lineage>
</organism>